<feature type="domain" description="Heterokaryon incompatibility" evidence="1">
    <location>
        <begin position="39"/>
        <end position="197"/>
    </location>
</feature>
<sequence>MESGNSSRIIPSYELLLNESHINDVVDDNHLHDDARRGSKYACGYTSLKLTPNLSDYFTNHAEWHIKEGVPIWVDAICINQQDPAEVANQILLQAEIYTMAKQTNVWLGRYSRDLSMFEWWQDTVYRALVQNHHRHRQSPYLFDLMFKTGDHLDEEFWLQNFGLAPPDGTTWYECWRSYLYFFLGRRWFSRLWTIQEVMLAQTVYMFCGRRRFNFNDVLQLDRWLLSSFFRAKPRYEPNEVHHEQIWPRWNPGFKFEIIRTRLNYVQLSVFPPDTVAGVSSTKISYLLGILQSVRGQETSFNRDKVLGLVGIAAHFVPRSELPLLVYDPSGSDRDVFVSFARYYIQRDCLDILSYAGHRPAQPSWPSWVPHWDDVSQSGSYELSYCYAGEKSPAAPDARNTHATYSDGQWQERLTTCVPRVFHETLVLYGVPIGVVADTYPKDEWTQHIGFVMGLLGPTYSLTGEPNHDAIRRTIFRAANDDPPMAERSGAEGVYHQFLLYLRVRLVRNGLATPKFVKDLQELLLSQPSMHPRLSSIVRAALAEINRCGGQVTCHSPTELKVGNSAQETGIVQQSFSNEIEVMQKVFNIFVTTNGVLGNGSKSIKPGHEIWVVENGPVPVILEKGMEAGKFRLIGTAYVHGVMYGEAIRGKRAEEMTELRIV</sequence>
<dbReference type="Pfam" id="PF06985">
    <property type="entry name" value="HET"/>
    <property type="match status" value="1"/>
</dbReference>
<dbReference type="PANTHER" id="PTHR24148">
    <property type="entry name" value="ANKYRIN REPEAT DOMAIN-CONTAINING PROTEIN 39 HOMOLOG-RELATED"/>
    <property type="match status" value="1"/>
</dbReference>
<name>A0AAD9SI59_PHOAM</name>
<keyword evidence="3" id="KW-1185">Reference proteome</keyword>
<gene>
    <name evidence="2" type="ORF">N8I77_003522</name>
</gene>
<reference evidence="2" key="1">
    <citation type="submission" date="2023-06" db="EMBL/GenBank/DDBJ databases">
        <authorList>
            <person name="Noh H."/>
        </authorList>
    </citation>
    <scope>NUCLEOTIDE SEQUENCE</scope>
    <source>
        <strain evidence="2">DUCC20226</strain>
    </source>
</reference>
<dbReference type="EMBL" id="JAUJFL010000002">
    <property type="protein sequence ID" value="KAK2610065.1"/>
    <property type="molecule type" value="Genomic_DNA"/>
</dbReference>
<evidence type="ECO:0000313" key="3">
    <source>
        <dbReference type="Proteomes" id="UP001265746"/>
    </source>
</evidence>
<evidence type="ECO:0000313" key="2">
    <source>
        <dbReference type="EMBL" id="KAK2610065.1"/>
    </source>
</evidence>
<dbReference type="InterPro" id="IPR010730">
    <property type="entry name" value="HET"/>
</dbReference>
<comment type="caution">
    <text evidence="2">The sequence shown here is derived from an EMBL/GenBank/DDBJ whole genome shotgun (WGS) entry which is preliminary data.</text>
</comment>
<dbReference type="Proteomes" id="UP001265746">
    <property type="component" value="Unassembled WGS sequence"/>
</dbReference>
<dbReference type="Pfam" id="PF26639">
    <property type="entry name" value="Het-6_barrel"/>
    <property type="match status" value="1"/>
</dbReference>
<proteinExistence type="predicted"/>
<evidence type="ECO:0000259" key="1">
    <source>
        <dbReference type="Pfam" id="PF06985"/>
    </source>
</evidence>
<dbReference type="AlphaFoldDB" id="A0AAD9SI59"/>
<dbReference type="InterPro" id="IPR052895">
    <property type="entry name" value="HetReg/Transcr_Mod"/>
</dbReference>
<organism evidence="2 3">
    <name type="scientific">Phomopsis amygdali</name>
    <name type="common">Fusicoccum amygdali</name>
    <dbReference type="NCBI Taxonomy" id="1214568"/>
    <lineage>
        <taxon>Eukaryota</taxon>
        <taxon>Fungi</taxon>
        <taxon>Dikarya</taxon>
        <taxon>Ascomycota</taxon>
        <taxon>Pezizomycotina</taxon>
        <taxon>Sordariomycetes</taxon>
        <taxon>Sordariomycetidae</taxon>
        <taxon>Diaporthales</taxon>
        <taxon>Diaporthaceae</taxon>
        <taxon>Diaporthe</taxon>
    </lineage>
</organism>
<accession>A0AAD9SI59</accession>
<dbReference type="PANTHER" id="PTHR24148:SF80">
    <property type="entry name" value="HETEROKARYON INCOMPATIBILITY DOMAIN-CONTAINING PROTEIN"/>
    <property type="match status" value="1"/>
</dbReference>
<protein>
    <recommendedName>
        <fullName evidence="1">Heterokaryon incompatibility domain-containing protein</fullName>
    </recommendedName>
</protein>